<dbReference type="Gene3D" id="3.40.50.720">
    <property type="entry name" value="NAD(P)-binding Rossmann-like Domain"/>
    <property type="match status" value="2"/>
</dbReference>
<dbReference type="OrthoDB" id="9803238at2"/>
<dbReference type="GO" id="GO:0016616">
    <property type="term" value="F:oxidoreductase activity, acting on the CH-OH group of donors, NAD or NADP as acceptor"/>
    <property type="evidence" value="ECO:0007669"/>
    <property type="project" value="InterPro"/>
</dbReference>
<sequence>MRDENQSIHLEQLLARLRDRHAVIGIIGLGYVGLPLALRYAAEGFRVLGIDVDADKVARLNRGGSYIAHIGAPAIEAARAAGFMASTDFARTGEADALIICVPTPLTAYREPDLSFVIGTVESLLPHMRPGQLLSLESTTYPGTTEEELRPRLESRGLRVGQDVFLVFSPEREDPGNPDFHTRTIPKVCGGSTSACLEAGLALYRAAIDTVVPVSSTRAAELTKLLENIHRAVNIGLVNEMKIIADRMGIDIHEVIRAAATKPFGFTPYYPGPGLGGHCIPIDPFYLTWKARQYGLHTRFIELAGEINSDMPGWVVGKVADALNERGRAVMGSRILVLGISYKKDVEDMRESPSVALMELLRARGAAVDYSDPHVPVFPRMREHRFELSSVPLSPSSLASYDVVLLATSHSAFDYDLVRQYANLIVDTRGVYPNRLPNVVQA</sequence>
<organism evidence="6 7">
    <name type="scientific">Massilia timonae CCUG 45783</name>
    <dbReference type="NCBI Taxonomy" id="883126"/>
    <lineage>
        <taxon>Bacteria</taxon>
        <taxon>Pseudomonadati</taxon>
        <taxon>Pseudomonadota</taxon>
        <taxon>Betaproteobacteria</taxon>
        <taxon>Burkholderiales</taxon>
        <taxon>Oxalobacteraceae</taxon>
        <taxon>Telluria group</taxon>
        <taxon>Massilia</taxon>
    </lineage>
</organism>
<dbReference type="EMBL" id="AGZI01000051">
    <property type="protein sequence ID" value="EKU80463.1"/>
    <property type="molecule type" value="Genomic_DNA"/>
</dbReference>
<dbReference type="PATRIC" id="fig|883126.3.peg.4285"/>
<dbReference type="PIRSF" id="PIRSF500136">
    <property type="entry name" value="UDP_ManNAc_DH"/>
    <property type="match status" value="1"/>
</dbReference>
<dbReference type="PANTHER" id="PTHR43491">
    <property type="entry name" value="UDP-N-ACETYL-D-MANNOSAMINE DEHYDROGENASE"/>
    <property type="match status" value="1"/>
</dbReference>
<dbReference type="SUPFAM" id="SSF51735">
    <property type="entry name" value="NAD(P)-binding Rossmann-fold domains"/>
    <property type="match status" value="1"/>
</dbReference>
<keyword evidence="4" id="KW-1133">Transmembrane helix</keyword>
<dbReference type="InterPro" id="IPR014027">
    <property type="entry name" value="UDP-Glc/GDP-Man_DH_C"/>
</dbReference>
<protein>
    <submittedName>
        <fullName evidence="6">Nucleotide sugar dehydrogenase</fullName>
    </submittedName>
</protein>
<evidence type="ECO:0000313" key="7">
    <source>
        <dbReference type="Proteomes" id="UP000009874"/>
    </source>
</evidence>
<evidence type="ECO:0000256" key="2">
    <source>
        <dbReference type="ARBA" id="ARBA00023027"/>
    </source>
</evidence>
<keyword evidence="4" id="KW-0472">Membrane</keyword>
<comment type="similarity">
    <text evidence="3">Belongs to the UDP-glucose/GDP-mannose dehydrogenase family.</text>
</comment>
<dbReference type="InterPro" id="IPR017476">
    <property type="entry name" value="UDP-Glc/GDP-Man"/>
</dbReference>
<dbReference type="Pfam" id="PF00984">
    <property type="entry name" value="UDPG_MGDP_dh"/>
    <property type="match status" value="1"/>
</dbReference>
<dbReference type="RefSeq" id="WP_005669830.1">
    <property type="nucleotide sequence ID" value="NZ_JH992925.1"/>
</dbReference>
<evidence type="ECO:0000313" key="6">
    <source>
        <dbReference type="EMBL" id="EKU80463.1"/>
    </source>
</evidence>
<dbReference type="SUPFAM" id="SSF48179">
    <property type="entry name" value="6-phosphogluconate dehydrogenase C-terminal domain-like"/>
    <property type="match status" value="1"/>
</dbReference>
<dbReference type="InterPro" id="IPR036220">
    <property type="entry name" value="UDP-Glc/GDP-Man_DH_C_sf"/>
</dbReference>
<dbReference type="InterPro" id="IPR001732">
    <property type="entry name" value="UDP-Glc/GDP-Man_DH_N"/>
</dbReference>
<dbReference type="NCBIfam" id="TIGR03026">
    <property type="entry name" value="NDP-sugDHase"/>
    <property type="match status" value="1"/>
</dbReference>
<proteinExistence type="inferred from homology"/>
<keyword evidence="4" id="KW-0812">Transmembrane</keyword>
<comment type="caution">
    <text evidence="6">The sequence shown here is derived from an EMBL/GenBank/DDBJ whole genome shotgun (WGS) entry which is preliminary data.</text>
</comment>
<keyword evidence="7" id="KW-1185">Reference proteome</keyword>
<evidence type="ECO:0000256" key="1">
    <source>
        <dbReference type="ARBA" id="ARBA00023002"/>
    </source>
</evidence>
<dbReference type="GO" id="GO:0051287">
    <property type="term" value="F:NAD binding"/>
    <property type="evidence" value="ECO:0007669"/>
    <property type="project" value="InterPro"/>
</dbReference>
<dbReference type="PANTHER" id="PTHR43491:SF1">
    <property type="entry name" value="UDP-N-ACETYL-D-MANNOSAMINE DEHYDROGENASE"/>
    <property type="match status" value="1"/>
</dbReference>
<dbReference type="Pfam" id="PF03720">
    <property type="entry name" value="UDPG_MGDP_dh_C"/>
    <property type="match status" value="1"/>
</dbReference>
<dbReference type="eggNOG" id="COG0677">
    <property type="taxonomic scope" value="Bacteria"/>
</dbReference>
<name>K9D8A4_9BURK</name>
<dbReference type="InterPro" id="IPR036291">
    <property type="entry name" value="NAD(P)-bd_dom_sf"/>
</dbReference>
<dbReference type="InterPro" id="IPR014026">
    <property type="entry name" value="UDP-Glc/GDP-Man_DH_dimer"/>
</dbReference>
<dbReference type="HOGENOM" id="CLU_023810_3_2_4"/>
<dbReference type="Proteomes" id="UP000009874">
    <property type="component" value="Unassembled WGS sequence"/>
</dbReference>
<dbReference type="InterPro" id="IPR028359">
    <property type="entry name" value="UDP_ManNAc/GlcNAc_DH"/>
</dbReference>
<feature type="transmembrane region" description="Helical" evidence="4">
    <location>
        <begin position="21"/>
        <end position="42"/>
    </location>
</feature>
<dbReference type="SUPFAM" id="SSF52413">
    <property type="entry name" value="UDP-glucose/GDP-mannose dehydrogenase C-terminal domain"/>
    <property type="match status" value="1"/>
</dbReference>
<dbReference type="GO" id="GO:0000271">
    <property type="term" value="P:polysaccharide biosynthetic process"/>
    <property type="evidence" value="ECO:0007669"/>
    <property type="project" value="InterPro"/>
</dbReference>
<evidence type="ECO:0000256" key="3">
    <source>
        <dbReference type="PIRNR" id="PIRNR000124"/>
    </source>
</evidence>
<dbReference type="Pfam" id="PF03721">
    <property type="entry name" value="UDPG_MGDP_dh_N"/>
    <property type="match status" value="1"/>
</dbReference>
<feature type="domain" description="UDP-glucose/GDP-mannose dehydrogenase C-terminal" evidence="5">
    <location>
        <begin position="336"/>
        <end position="434"/>
    </location>
</feature>
<dbReference type="PIRSF" id="PIRSF000124">
    <property type="entry name" value="UDPglc_GDPman_dh"/>
    <property type="match status" value="1"/>
</dbReference>
<evidence type="ECO:0000259" key="5">
    <source>
        <dbReference type="SMART" id="SM00984"/>
    </source>
</evidence>
<dbReference type="AlphaFoldDB" id="K9D8A4"/>
<dbReference type="InterPro" id="IPR008927">
    <property type="entry name" value="6-PGluconate_DH-like_C_sf"/>
</dbReference>
<reference evidence="6 7" key="1">
    <citation type="submission" date="2012-09" db="EMBL/GenBank/DDBJ databases">
        <title>The Genome Sequence of Massilia timonae CCUG 45783.</title>
        <authorList>
            <consortium name="The Broad Institute Genome Sequencing Platform"/>
            <person name="Earl A."/>
            <person name="Ward D."/>
            <person name="Feldgarden M."/>
            <person name="Gevers D."/>
            <person name="Huys G."/>
            <person name="Walker B."/>
            <person name="Young S.K."/>
            <person name="Zeng Q."/>
            <person name="Gargeya S."/>
            <person name="Fitzgerald M."/>
            <person name="Haas B."/>
            <person name="Abouelleil A."/>
            <person name="Alvarado L."/>
            <person name="Arachchi H.M."/>
            <person name="Berlin A.M."/>
            <person name="Chapman S.B."/>
            <person name="Goldberg J."/>
            <person name="Griggs A."/>
            <person name="Gujja S."/>
            <person name="Hansen M."/>
            <person name="Howarth C."/>
            <person name="Imamovic A."/>
            <person name="Larimer J."/>
            <person name="McCowen C."/>
            <person name="Montmayeur A."/>
            <person name="Murphy C."/>
            <person name="Neiman D."/>
            <person name="Pearson M."/>
            <person name="Priest M."/>
            <person name="Roberts A."/>
            <person name="Saif S."/>
            <person name="Shea T."/>
            <person name="Sisk P."/>
            <person name="Sykes S."/>
            <person name="Wortman J."/>
            <person name="Nusbaum C."/>
            <person name="Birren B."/>
        </authorList>
    </citation>
    <scope>NUCLEOTIDE SEQUENCE [LARGE SCALE GENOMIC DNA]</scope>
    <source>
        <strain evidence="6 7">CCUG 45783</strain>
    </source>
</reference>
<dbReference type="SMART" id="SM00984">
    <property type="entry name" value="UDPG_MGDP_dh_C"/>
    <property type="match status" value="1"/>
</dbReference>
<evidence type="ECO:0000256" key="4">
    <source>
        <dbReference type="SAM" id="Phobius"/>
    </source>
</evidence>
<keyword evidence="2" id="KW-0520">NAD</keyword>
<keyword evidence="1" id="KW-0560">Oxidoreductase</keyword>
<dbReference type="GO" id="GO:0016628">
    <property type="term" value="F:oxidoreductase activity, acting on the CH-CH group of donors, NAD or NADP as acceptor"/>
    <property type="evidence" value="ECO:0007669"/>
    <property type="project" value="InterPro"/>
</dbReference>
<gene>
    <name evidence="6" type="ORF">HMPREF9710_04249</name>
</gene>
<accession>K9D8A4</accession>